<dbReference type="KEGG" id="tpx:Turpa_1208"/>
<evidence type="ECO:0000313" key="5">
    <source>
        <dbReference type="Proteomes" id="UP000006048"/>
    </source>
</evidence>
<evidence type="ECO:0000256" key="1">
    <source>
        <dbReference type="ARBA" id="ARBA00004370"/>
    </source>
</evidence>
<comment type="subcellular location">
    <subcellularLocation>
        <location evidence="1">Membrane</location>
    </subcellularLocation>
</comment>
<dbReference type="PATRIC" id="fig|869212.3.peg.1193"/>
<protein>
    <submittedName>
        <fullName evidence="4">KR domain protein</fullName>
    </submittedName>
</protein>
<dbReference type="HOGENOM" id="CLU_071330_2_0_12"/>
<dbReference type="GO" id="GO:0016020">
    <property type="term" value="C:membrane"/>
    <property type="evidence" value="ECO:0007669"/>
    <property type="project" value="UniProtKB-SubCell"/>
</dbReference>
<evidence type="ECO:0000259" key="3">
    <source>
        <dbReference type="Pfam" id="PF01370"/>
    </source>
</evidence>
<dbReference type="InterPro" id="IPR001509">
    <property type="entry name" value="Epimerase_deHydtase"/>
</dbReference>
<keyword evidence="5" id="KW-1185">Reference proteome</keyword>
<reference evidence="4 5" key="1">
    <citation type="submission" date="2012-06" db="EMBL/GenBank/DDBJ databases">
        <title>The complete chromosome of genome of Turneriella parva DSM 21527.</title>
        <authorList>
            <consortium name="US DOE Joint Genome Institute (JGI-PGF)"/>
            <person name="Lucas S."/>
            <person name="Han J."/>
            <person name="Lapidus A."/>
            <person name="Bruce D."/>
            <person name="Goodwin L."/>
            <person name="Pitluck S."/>
            <person name="Peters L."/>
            <person name="Kyrpides N."/>
            <person name="Mavromatis K."/>
            <person name="Ivanova N."/>
            <person name="Mikhailova N."/>
            <person name="Chertkov O."/>
            <person name="Detter J.C."/>
            <person name="Tapia R."/>
            <person name="Han C."/>
            <person name="Land M."/>
            <person name="Hauser L."/>
            <person name="Markowitz V."/>
            <person name="Cheng J.-F."/>
            <person name="Hugenholtz P."/>
            <person name="Woyke T."/>
            <person name="Wu D."/>
            <person name="Gronow S."/>
            <person name="Wellnitz S."/>
            <person name="Brambilla E."/>
            <person name="Klenk H.-P."/>
            <person name="Eisen J.A."/>
        </authorList>
    </citation>
    <scope>NUCLEOTIDE SEQUENCE [LARGE SCALE GENOMIC DNA]</scope>
    <source>
        <strain evidence="5">ATCC BAA-1111 / DSM 21527 / NCTC 11395 / H</strain>
    </source>
</reference>
<dbReference type="STRING" id="869212.Turpa_1208"/>
<dbReference type="PANTHER" id="PTHR14097:SF7">
    <property type="entry name" value="OXIDOREDUCTASE HTATIP2"/>
    <property type="match status" value="1"/>
</dbReference>
<evidence type="ECO:0000256" key="2">
    <source>
        <dbReference type="ARBA" id="ARBA00023136"/>
    </source>
</evidence>
<name>I4B3J9_TURPD</name>
<accession>I4B3J9</accession>
<keyword evidence="2" id="KW-0472">Membrane</keyword>
<proteinExistence type="predicted"/>
<organism evidence="4 5">
    <name type="scientific">Turneriella parva (strain ATCC BAA-1111 / DSM 21527 / NCTC 11395 / H)</name>
    <name type="common">Leptospira parva</name>
    <dbReference type="NCBI Taxonomy" id="869212"/>
    <lineage>
        <taxon>Bacteria</taxon>
        <taxon>Pseudomonadati</taxon>
        <taxon>Spirochaetota</taxon>
        <taxon>Spirochaetia</taxon>
        <taxon>Leptospirales</taxon>
        <taxon>Leptospiraceae</taxon>
        <taxon>Turneriella</taxon>
    </lineage>
</organism>
<dbReference type="Pfam" id="PF01370">
    <property type="entry name" value="Epimerase"/>
    <property type="match status" value="1"/>
</dbReference>
<sequence length="218" mass="23045">MQTDYIIAGATGLVGTEVVKQLIAQGGAEIWCLGRSAPGPESANLHFVPHSFTTSVVWPGKKPTAPIAICTLGTTIKKAGSQAAFRQVDYDFVVNFAAEALALGARSLHVVTAHGASPKSGIFYNRVKGEVEQKLMALNLPALHLYRPSLLIGDRKEHRTGEKLASVVTGVLSPLFKLPGLSSVQPTPAEALAAYIIKTSRSALAGSHIHSNLQIMQG</sequence>
<dbReference type="EMBL" id="CP002959">
    <property type="protein sequence ID" value="AFM11856.1"/>
    <property type="molecule type" value="Genomic_DNA"/>
</dbReference>
<dbReference type="RefSeq" id="WP_014802372.1">
    <property type="nucleotide sequence ID" value="NC_018020.1"/>
</dbReference>
<gene>
    <name evidence="4" type="ordered locus">Turpa_1208</name>
</gene>
<dbReference type="OrthoDB" id="9798632at2"/>
<evidence type="ECO:0000313" key="4">
    <source>
        <dbReference type="EMBL" id="AFM11856.1"/>
    </source>
</evidence>
<dbReference type="Proteomes" id="UP000006048">
    <property type="component" value="Chromosome"/>
</dbReference>
<dbReference type="PANTHER" id="PTHR14097">
    <property type="entry name" value="OXIDOREDUCTASE HTATIP2"/>
    <property type="match status" value="1"/>
</dbReference>
<dbReference type="Gene3D" id="3.40.50.720">
    <property type="entry name" value="NAD(P)-binding Rossmann-like Domain"/>
    <property type="match status" value="1"/>
</dbReference>
<dbReference type="InterPro" id="IPR036291">
    <property type="entry name" value="NAD(P)-bd_dom_sf"/>
</dbReference>
<feature type="domain" description="NAD-dependent epimerase/dehydratase" evidence="3">
    <location>
        <begin position="6"/>
        <end position="100"/>
    </location>
</feature>
<dbReference type="AlphaFoldDB" id="I4B3J9"/>
<dbReference type="SUPFAM" id="SSF51735">
    <property type="entry name" value="NAD(P)-binding Rossmann-fold domains"/>
    <property type="match status" value="1"/>
</dbReference>